<proteinExistence type="predicted"/>
<evidence type="ECO:0000313" key="1">
    <source>
        <dbReference type="EMBL" id="GAI43608.1"/>
    </source>
</evidence>
<dbReference type="AlphaFoldDB" id="X1NJ55"/>
<protein>
    <submittedName>
        <fullName evidence="1">Uncharacterized protein</fullName>
    </submittedName>
</protein>
<dbReference type="EMBL" id="BARV01026674">
    <property type="protein sequence ID" value="GAI43608.1"/>
    <property type="molecule type" value="Genomic_DNA"/>
</dbReference>
<reference evidence="1" key="1">
    <citation type="journal article" date="2014" name="Front. Microbiol.">
        <title>High frequency of phylogenetically diverse reductive dehalogenase-homologous genes in deep subseafloor sedimentary metagenomes.</title>
        <authorList>
            <person name="Kawai M."/>
            <person name="Futagami T."/>
            <person name="Toyoda A."/>
            <person name="Takaki Y."/>
            <person name="Nishi S."/>
            <person name="Hori S."/>
            <person name="Arai W."/>
            <person name="Tsubouchi T."/>
            <person name="Morono Y."/>
            <person name="Uchiyama I."/>
            <person name="Ito T."/>
            <person name="Fujiyama A."/>
            <person name="Inagaki F."/>
            <person name="Takami H."/>
        </authorList>
    </citation>
    <scope>NUCLEOTIDE SEQUENCE</scope>
    <source>
        <strain evidence="1">Expedition CK06-06</strain>
    </source>
</reference>
<accession>X1NJ55</accession>
<organism evidence="1">
    <name type="scientific">marine sediment metagenome</name>
    <dbReference type="NCBI Taxonomy" id="412755"/>
    <lineage>
        <taxon>unclassified sequences</taxon>
        <taxon>metagenomes</taxon>
        <taxon>ecological metagenomes</taxon>
    </lineage>
</organism>
<name>X1NJ55_9ZZZZ</name>
<gene>
    <name evidence="1" type="ORF">S06H3_43058</name>
</gene>
<comment type="caution">
    <text evidence="1">The sequence shown here is derived from an EMBL/GenBank/DDBJ whole genome shotgun (WGS) entry which is preliminary data.</text>
</comment>
<sequence>MEESPQCPTLVQKKTKRNCLIGGFGRRDYLFKKTDKMLKEVALVARVIAK</sequence>